<feature type="signal peptide" evidence="2">
    <location>
        <begin position="1"/>
        <end position="32"/>
    </location>
</feature>
<evidence type="ECO:0000313" key="4">
    <source>
        <dbReference type="Proteomes" id="UP000249799"/>
    </source>
</evidence>
<feature type="chain" id="PRO_5043512196" evidence="2">
    <location>
        <begin position="33"/>
        <end position="140"/>
    </location>
</feature>
<feature type="region of interest" description="Disordered" evidence="1">
    <location>
        <begin position="31"/>
        <end position="74"/>
    </location>
</feature>
<keyword evidence="2" id="KW-0732">Signal</keyword>
<dbReference type="OrthoDB" id="5382534at2"/>
<dbReference type="AlphaFoldDB" id="A0A2Z4FL95"/>
<dbReference type="EMBL" id="CP030032">
    <property type="protein sequence ID" value="AWV89464.1"/>
    <property type="molecule type" value="Genomic_DNA"/>
</dbReference>
<feature type="compositionally biased region" description="Acidic residues" evidence="1">
    <location>
        <begin position="52"/>
        <end position="61"/>
    </location>
</feature>
<dbReference type="Proteomes" id="UP000249799">
    <property type="component" value="Chromosome"/>
</dbReference>
<evidence type="ECO:0000256" key="2">
    <source>
        <dbReference type="SAM" id="SignalP"/>
    </source>
</evidence>
<dbReference type="KEGG" id="bsed:DN745_08975"/>
<protein>
    <submittedName>
        <fullName evidence="3">Uncharacterized protein</fullName>
    </submittedName>
</protein>
<evidence type="ECO:0000313" key="3">
    <source>
        <dbReference type="EMBL" id="AWV89464.1"/>
    </source>
</evidence>
<evidence type="ECO:0000256" key="1">
    <source>
        <dbReference type="SAM" id="MobiDB-lite"/>
    </source>
</evidence>
<sequence length="140" mass="14884">MKIMTPKNRILALLPAALGLTLALTFATPAAAQDKSADSTQDAGEDGAAADGDGEVAEGEADTSATPSLRRGNRMEFDARLIRGESAGSGAVFLFQRAQRPLPSMINKRNSFLRDTVDTLLGAQWAEKFDEAQTKNAQTD</sequence>
<organism evidence="3 4">
    <name type="scientific">Bradymonas sediminis</name>
    <dbReference type="NCBI Taxonomy" id="1548548"/>
    <lineage>
        <taxon>Bacteria</taxon>
        <taxon>Deltaproteobacteria</taxon>
        <taxon>Bradymonadales</taxon>
        <taxon>Bradymonadaceae</taxon>
        <taxon>Bradymonas</taxon>
    </lineage>
</organism>
<gene>
    <name evidence="3" type="ORF">DN745_08975</name>
</gene>
<name>A0A2Z4FL95_9DELT</name>
<accession>A0A2Z4FL95</accession>
<reference evidence="3 4" key="1">
    <citation type="submission" date="2018-06" db="EMBL/GenBank/DDBJ databases">
        <title>Lujinxingia sediminis gen. nov. sp. nov., a new facultative anaerobic member of the class Deltaproteobacteria, and proposal of Lujinxingaceae fam. nov.</title>
        <authorList>
            <person name="Guo L.-Y."/>
            <person name="Li C.-M."/>
            <person name="Wang S."/>
            <person name="Du Z.-J."/>
        </authorList>
    </citation>
    <scope>NUCLEOTIDE SEQUENCE [LARGE SCALE GENOMIC DNA]</scope>
    <source>
        <strain evidence="3 4">FA350</strain>
    </source>
</reference>
<keyword evidence="4" id="KW-1185">Reference proteome</keyword>
<proteinExistence type="predicted"/>